<dbReference type="InterPro" id="IPR005225">
    <property type="entry name" value="Small_GTP-bd"/>
</dbReference>
<keyword evidence="2" id="KW-0547">Nucleotide-binding</keyword>
<evidence type="ECO:0000256" key="4">
    <source>
        <dbReference type="SAM" id="MobiDB-lite"/>
    </source>
</evidence>
<comment type="similarity">
    <text evidence="1">Belongs to the small GTPase superfamily. Ras family. KappaB-Ras subfamily.</text>
</comment>
<feature type="non-terminal residue" evidence="5">
    <location>
        <position position="196"/>
    </location>
</feature>
<name>A0A087T9J0_STEMI</name>
<dbReference type="NCBIfam" id="TIGR00231">
    <property type="entry name" value="small_GTP"/>
    <property type="match status" value="1"/>
</dbReference>
<dbReference type="GO" id="GO:0032484">
    <property type="term" value="P:Ral protein signal transduction"/>
    <property type="evidence" value="ECO:0007669"/>
    <property type="project" value="TreeGrafter"/>
</dbReference>
<accession>A0A087T9J0</accession>
<dbReference type="GO" id="GO:0043124">
    <property type="term" value="P:negative regulation of canonical NF-kappaB signal transduction"/>
    <property type="evidence" value="ECO:0007669"/>
    <property type="project" value="InterPro"/>
</dbReference>
<evidence type="ECO:0000256" key="3">
    <source>
        <dbReference type="ARBA" id="ARBA00023134"/>
    </source>
</evidence>
<dbReference type="PROSITE" id="PS51419">
    <property type="entry name" value="RAB"/>
    <property type="match status" value="1"/>
</dbReference>
<dbReference type="OMA" id="KTYMTYA"/>
<organism evidence="5 6">
    <name type="scientific">Stegodyphus mimosarum</name>
    <name type="common">African social velvet spider</name>
    <dbReference type="NCBI Taxonomy" id="407821"/>
    <lineage>
        <taxon>Eukaryota</taxon>
        <taxon>Metazoa</taxon>
        <taxon>Ecdysozoa</taxon>
        <taxon>Arthropoda</taxon>
        <taxon>Chelicerata</taxon>
        <taxon>Arachnida</taxon>
        <taxon>Araneae</taxon>
        <taxon>Araneomorphae</taxon>
        <taxon>Entelegynae</taxon>
        <taxon>Eresoidea</taxon>
        <taxon>Eresidae</taxon>
        <taxon>Stegodyphus</taxon>
    </lineage>
</organism>
<dbReference type="EMBL" id="KK114152">
    <property type="protein sequence ID" value="KFM61779.1"/>
    <property type="molecule type" value="Genomic_DNA"/>
</dbReference>
<dbReference type="Pfam" id="PF00071">
    <property type="entry name" value="Ras"/>
    <property type="match status" value="1"/>
</dbReference>
<dbReference type="STRING" id="407821.A0A087T9J0"/>
<dbReference type="OrthoDB" id="10002389at2759"/>
<dbReference type="InterPro" id="IPR027417">
    <property type="entry name" value="P-loop_NTPase"/>
</dbReference>
<dbReference type="SUPFAM" id="SSF52540">
    <property type="entry name" value="P-loop containing nucleoside triphosphate hydrolases"/>
    <property type="match status" value="1"/>
</dbReference>
<dbReference type="PROSITE" id="PS51421">
    <property type="entry name" value="RAS"/>
    <property type="match status" value="1"/>
</dbReference>
<dbReference type="SMART" id="SM00173">
    <property type="entry name" value="RAS"/>
    <property type="match status" value="1"/>
</dbReference>
<keyword evidence="3" id="KW-0342">GTP-binding</keyword>
<feature type="region of interest" description="Disordered" evidence="4">
    <location>
        <begin position="176"/>
        <end position="196"/>
    </location>
</feature>
<dbReference type="Gene3D" id="3.40.50.300">
    <property type="entry name" value="P-loop containing nucleotide triphosphate hydrolases"/>
    <property type="match status" value="1"/>
</dbReference>
<dbReference type="InterPro" id="IPR001806">
    <property type="entry name" value="Small_GTPase"/>
</dbReference>
<dbReference type="SMART" id="SM00175">
    <property type="entry name" value="RAB"/>
    <property type="match status" value="1"/>
</dbReference>
<proteinExistence type="inferred from homology"/>
<gene>
    <name evidence="5" type="ORF">X975_02539</name>
</gene>
<evidence type="ECO:0000256" key="2">
    <source>
        <dbReference type="ARBA" id="ARBA00022741"/>
    </source>
</evidence>
<evidence type="ECO:0000313" key="6">
    <source>
        <dbReference type="Proteomes" id="UP000054359"/>
    </source>
</evidence>
<dbReference type="GO" id="GO:0003924">
    <property type="term" value="F:GTPase activity"/>
    <property type="evidence" value="ECO:0007669"/>
    <property type="project" value="InterPro"/>
</dbReference>
<reference evidence="5 6" key="1">
    <citation type="submission" date="2013-11" db="EMBL/GenBank/DDBJ databases">
        <title>Genome sequencing of Stegodyphus mimosarum.</title>
        <authorList>
            <person name="Bechsgaard J."/>
        </authorList>
    </citation>
    <scope>NUCLEOTIDE SEQUENCE [LARGE SCALE GENOMIC DNA]</scope>
</reference>
<dbReference type="Proteomes" id="UP000054359">
    <property type="component" value="Unassembled WGS sequence"/>
</dbReference>
<protein>
    <submittedName>
        <fullName evidence="5">NF-kappa-B inhibitor-interacting Ras-like protein 2</fullName>
    </submittedName>
</protein>
<dbReference type="GO" id="GO:0032794">
    <property type="term" value="F:GTPase activating protein binding"/>
    <property type="evidence" value="ECO:0007669"/>
    <property type="project" value="TreeGrafter"/>
</dbReference>
<dbReference type="InterPro" id="IPR042227">
    <property type="entry name" value="KBRS"/>
</dbReference>
<dbReference type="PANTHER" id="PTHR46152:SF3">
    <property type="entry name" value="NF-KAPPA-B INHIBITOR-INTERACTING RAS-LIKE PROTEIN"/>
    <property type="match status" value="1"/>
</dbReference>
<dbReference type="PANTHER" id="PTHR46152">
    <property type="entry name" value="NF-KAPPA-B INHIBITOR-INTERACTING RAS-LIKE PROTEIN"/>
    <property type="match status" value="1"/>
</dbReference>
<evidence type="ECO:0000313" key="5">
    <source>
        <dbReference type="EMBL" id="KFM61779.1"/>
    </source>
</evidence>
<evidence type="ECO:0000256" key="1">
    <source>
        <dbReference type="ARBA" id="ARBA00008094"/>
    </source>
</evidence>
<dbReference type="PRINTS" id="PR00449">
    <property type="entry name" value="RASTRNSFRMNG"/>
</dbReference>
<dbReference type="AlphaFoldDB" id="A0A087T9J0"/>
<keyword evidence="6" id="KW-1185">Reference proteome</keyword>
<dbReference type="GO" id="GO:0005525">
    <property type="term" value="F:GTP binding"/>
    <property type="evidence" value="ECO:0007669"/>
    <property type="project" value="UniProtKB-KW"/>
</dbReference>
<sequence>MLRSSVPGKTSKVLICGYRSSGKTSILEQLIYGNFPCNAYPTIEDIYCALVNTDRGLKEKLRFYDTAGTVPGQSTDFLKTYMTYAEGVVLVYAINSRESFQLLDQVKKEYDKNRDKKEVPIIVLGNKMDLQNERQVDTVLAQAWAQKEKVKLYEVTAVDRRTLTEPFVYLASKMNPPPSKSSFPQLGKKGKAGSIT</sequence>